<gene>
    <name evidence="4" type="ORF">Ldro_1011</name>
</gene>
<dbReference type="CDD" id="cd04301">
    <property type="entry name" value="NAT_SF"/>
    <property type="match status" value="1"/>
</dbReference>
<keyword evidence="1 4" id="KW-0808">Transferase</keyword>
<dbReference type="Proteomes" id="UP000054736">
    <property type="component" value="Unassembled WGS sequence"/>
</dbReference>
<evidence type="ECO:0000313" key="5">
    <source>
        <dbReference type="Proteomes" id="UP000054736"/>
    </source>
</evidence>
<dbReference type="InterPro" id="IPR051556">
    <property type="entry name" value="N-term/lysine_N-AcTrnsfr"/>
</dbReference>
<dbReference type="InterPro" id="IPR016181">
    <property type="entry name" value="Acyl_CoA_acyltransferase"/>
</dbReference>
<sequence>MKFNILKSSENEIEYIDNTLGEFNKNQVQYTSKMDFTPLNYHIKDQNGLIIAGINAFSCWQMVYISELYVTQEYRNQGIGSILINKIEEEARIKGAIVSHTDTFDWQAKDFYLKRGYEVFGVIENCPPRHKRFFFKKYF</sequence>
<evidence type="ECO:0000256" key="2">
    <source>
        <dbReference type="ARBA" id="ARBA00023315"/>
    </source>
</evidence>
<dbReference type="OrthoDB" id="9787920at2"/>
<feature type="domain" description="N-acetyltransferase" evidence="3">
    <location>
        <begin position="3"/>
        <end position="139"/>
    </location>
</feature>
<dbReference type="PROSITE" id="PS51186">
    <property type="entry name" value="GNAT"/>
    <property type="match status" value="1"/>
</dbReference>
<dbReference type="EMBL" id="LNXY01000020">
    <property type="protein sequence ID" value="KTC87392.1"/>
    <property type="molecule type" value="Genomic_DNA"/>
</dbReference>
<organism evidence="4 5">
    <name type="scientific">Legionella drozanskii LLAP-1</name>
    <dbReference type="NCBI Taxonomy" id="1212489"/>
    <lineage>
        <taxon>Bacteria</taxon>
        <taxon>Pseudomonadati</taxon>
        <taxon>Pseudomonadota</taxon>
        <taxon>Gammaproteobacteria</taxon>
        <taxon>Legionellales</taxon>
        <taxon>Legionellaceae</taxon>
        <taxon>Legionella</taxon>
    </lineage>
</organism>
<proteinExistence type="predicted"/>
<dbReference type="Pfam" id="PF00583">
    <property type="entry name" value="Acetyltransf_1"/>
    <property type="match status" value="1"/>
</dbReference>
<dbReference type="PANTHER" id="PTHR42919">
    <property type="entry name" value="N-ALPHA-ACETYLTRANSFERASE"/>
    <property type="match status" value="1"/>
</dbReference>
<name>A0A0W0SVM0_9GAMM</name>
<protein>
    <submittedName>
        <fullName evidence="4">N-acetyltransferase GCN5</fullName>
    </submittedName>
</protein>
<dbReference type="SUPFAM" id="SSF55729">
    <property type="entry name" value="Acyl-CoA N-acyltransferases (Nat)"/>
    <property type="match status" value="1"/>
</dbReference>
<dbReference type="AlphaFoldDB" id="A0A0W0SVM0"/>
<evidence type="ECO:0000259" key="3">
    <source>
        <dbReference type="PROSITE" id="PS51186"/>
    </source>
</evidence>
<dbReference type="STRING" id="1212489.Ldro_1011"/>
<evidence type="ECO:0000313" key="4">
    <source>
        <dbReference type="EMBL" id="KTC87392.1"/>
    </source>
</evidence>
<dbReference type="PANTHER" id="PTHR42919:SF8">
    <property type="entry name" value="N-ALPHA-ACETYLTRANSFERASE 50"/>
    <property type="match status" value="1"/>
</dbReference>
<evidence type="ECO:0000256" key="1">
    <source>
        <dbReference type="ARBA" id="ARBA00022679"/>
    </source>
</evidence>
<accession>A0A0W0SVM0</accession>
<keyword evidence="2" id="KW-0012">Acyltransferase</keyword>
<dbReference type="PATRIC" id="fig|1212489.4.peg.1064"/>
<comment type="caution">
    <text evidence="4">The sequence shown here is derived from an EMBL/GenBank/DDBJ whole genome shotgun (WGS) entry which is preliminary data.</text>
</comment>
<dbReference type="GO" id="GO:0016747">
    <property type="term" value="F:acyltransferase activity, transferring groups other than amino-acyl groups"/>
    <property type="evidence" value="ECO:0007669"/>
    <property type="project" value="InterPro"/>
</dbReference>
<dbReference type="Gene3D" id="3.40.630.30">
    <property type="match status" value="1"/>
</dbReference>
<dbReference type="InterPro" id="IPR000182">
    <property type="entry name" value="GNAT_dom"/>
</dbReference>
<keyword evidence="5" id="KW-1185">Reference proteome</keyword>
<dbReference type="RefSeq" id="WP_058495336.1">
    <property type="nucleotide sequence ID" value="NZ_CAAAIU010000007.1"/>
</dbReference>
<reference evidence="4 5" key="1">
    <citation type="submission" date="2015-11" db="EMBL/GenBank/DDBJ databases">
        <title>Genomic analysis of 38 Legionella species identifies large and diverse effector repertoires.</title>
        <authorList>
            <person name="Burstein D."/>
            <person name="Amaro F."/>
            <person name="Zusman T."/>
            <person name="Lifshitz Z."/>
            <person name="Cohen O."/>
            <person name="Gilbert J.A."/>
            <person name="Pupko T."/>
            <person name="Shuman H.A."/>
            <person name="Segal G."/>
        </authorList>
    </citation>
    <scope>NUCLEOTIDE SEQUENCE [LARGE SCALE GENOMIC DNA]</scope>
    <source>
        <strain evidence="4 5">ATCC 700990</strain>
    </source>
</reference>